<reference evidence="1 2" key="2">
    <citation type="journal article" date="2022" name="Mol. Ecol. Resour.">
        <title>The genomes of chicory, endive, great burdock and yacon provide insights into Asteraceae paleo-polyploidization history and plant inulin production.</title>
        <authorList>
            <person name="Fan W."/>
            <person name="Wang S."/>
            <person name="Wang H."/>
            <person name="Wang A."/>
            <person name="Jiang F."/>
            <person name="Liu H."/>
            <person name="Zhao H."/>
            <person name="Xu D."/>
            <person name="Zhang Y."/>
        </authorList>
    </citation>
    <scope>NUCLEOTIDE SEQUENCE [LARGE SCALE GENOMIC DNA]</scope>
    <source>
        <strain evidence="2">cv. Niubang</strain>
    </source>
</reference>
<organism evidence="1 2">
    <name type="scientific">Arctium lappa</name>
    <name type="common">Greater burdock</name>
    <name type="synonym">Lappa major</name>
    <dbReference type="NCBI Taxonomy" id="4217"/>
    <lineage>
        <taxon>Eukaryota</taxon>
        <taxon>Viridiplantae</taxon>
        <taxon>Streptophyta</taxon>
        <taxon>Embryophyta</taxon>
        <taxon>Tracheophyta</taxon>
        <taxon>Spermatophyta</taxon>
        <taxon>Magnoliopsida</taxon>
        <taxon>eudicotyledons</taxon>
        <taxon>Gunneridae</taxon>
        <taxon>Pentapetalae</taxon>
        <taxon>asterids</taxon>
        <taxon>campanulids</taxon>
        <taxon>Asterales</taxon>
        <taxon>Asteraceae</taxon>
        <taxon>Carduoideae</taxon>
        <taxon>Cardueae</taxon>
        <taxon>Arctiinae</taxon>
        <taxon>Arctium</taxon>
    </lineage>
</organism>
<proteinExistence type="predicted"/>
<comment type="caution">
    <text evidence="1">The sequence shown here is derived from an EMBL/GenBank/DDBJ whole genome shotgun (WGS) entry which is preliminary data.</text>
</comment>
<protein>
    <submittedName>
        <fullName evidence="1">Uncharacterized protein</fullName>
    </submittedName>
</protein>
<evidence type="ECO:0000313" key="1">
    <source>
        <dbReference type="EMBL" id="KAI3706891.1"/>
    </source>
</evidence>
<reference evidence="2" key="1">
    <citation type="journal article" date="2022" name="Mol. Ecol. Resour.">
        <title>The genomes of chicory, endive, great burdock and yacon provide insights into Asteraceae palaeo-polyploidization history and plant inulin production.</title>
        <authorList>
            <person name="Fan W."/>
            <person name="Wang S."/>
            <person name="Wang H."/>
            <person name="Wang A."/>
            <person name="Jiang F."/>
            <person name="Liu H."/>
            <person name="Zhao H."/>
            <person name="Xu D."/>
            <person name="Zhang Y."/>
        </authorList>
    </citation>
    <scope>NUCLEOTIDE SEQUENCE [LARGE SCALE GENOMIC DNA]</scope>
    <source>
        <strain evidence="2">cv. Niubang</strain>
    </source>
</reference>
<sequence>MKEVVDLILKFPKESPVIVLSTMGKTTNKLLMVGEKAASCVSAVTEIDELGFVKEVHHRIVDELGLEKTLITDHLEKLERLLNGIVVLKEFTPRAKDYLTPKRCLLGSSYQISSFSTKGIIISDKQIFFGNALALCNSSSLVCRLLSLPIVGAFSLLAIATS</sequence>
<dbReference type="Proteomes" id="UP001055879">
    <property type="component" value="Linkage Group LG08"/>
</dbReference>
<accession>A0ACB9AAX7</accession>
<evidence type="ECO:0000313" key="2">
    <source>
        <dbReference type="Proteomes" id="UP001055879"/>
    </source>
</evidence>
<dbReference type="EMBL" id="CM042054">
    <property type="protein sequence ID" value="KAI3706891.1"/>
    <property type="molecule type" value="Genomic_DNA"/>
</dbReference>
<name>A0ACB9AAX7_ARCLA</name>
<gene>
    <name evidence="1" type="ORF">L6452_24940</name>
</gene>
<keyword evidence="2" id="KW-1185">Reference proteome</keyword>